<protein>
    <submittedName>
        <fullName evidence="1">Uncharacterized protein</fullName>
    </submittedName>
</protein>
<comment type="caution">
    <text evidence="1">The sequence shown here is derived from an EMBL/GenBank/DDBJ whole genome shotgun (WGS) entry which is preliminary data.</text>
</comment>
<gene>
    <name evidence="1" type="ORF">ACFQMG_19770</name>
</gene>
<accession>A0ABW2G3L6</accession>
<proteinExistence type="predicted"/>
<dbReference type="Proteomes" id="UP001596435">
    <property type="component" value="Unassembled WGS sequence"/>
</dbReference>
<reference evidence="2" key="1">
    <citation type="journal article" date="2019" name="Int. J. Syst. Evol. Microbiol.">
        <title>The Global Catalogue of Microorganisms (GCM) 10K type strain sequencing project: providing services to taxonomists for standard genome sequencing and annotation.</title>
        <authorList>
            <consortium name="The Broad Institute Genomics Platform"/>
            <consortium name="The Broad Institute Genome Sequencing Center for Infectious Disease"/>
            <person name="Wu L."/>
            <person name="Ma J."/>
        </authorList>
    </citation>
    <scope>NUCLEOTIDE SEQUENCE [LARGE SCALE GENOMIC DNA]</scope>
    <source>
        <strain evidence="2">CGMCC 1.12859</strain>
    </source>
</reference>
<dbReference type="RefSeq" id="WP_345705579.1">
    <property type="nucleotide sequence ID" value="NZ_BAABKV010000001.1"/>
</dbReference>
<dbReference type="EMBL" id="JBHTAJ010000036">
    <property type="protein sequence ID" value="MFC7181793.1"/>
    <property type="molecule type" value="Genomic_DNA"/>
</dbReference>
<evidence type="ECO:0000313" key="2">
    <source>
        <dbReference type="Proteomes" id="UP001596435"/>
    </source>
</evidence>
<keyword evidence="2" id="KW-1185">Reference proteome</keyword>
<organism evidence="1 2">
    <name type="scientific">Kitasatospora paranensis</name>
    <dbReference type="NCBI Taxonomy" id="258053"/>
    <lineage>
        <taxon>Bacteria</taxon>
        <taxon>Bacillati</taxon>
        <taxon>Actinomycetota</taxon>
        <taxon>Actinomycetes</taxon>
        <taxon>Kitasatosporales</taxon>
        <taxon>Streptomycetaceae</taxon>
        <taxon>Kitasatospora</taxon>
    </lineage>
</organism>
<sequence length="221" mass="24244">MQPRADFHEDFGLSGLTRVVQSRFVPRTEAGCLCTARNVLEVEGQPFAEEVVEDVRRLTQSSLSDDVLSTLWLAATEARFDPVAAGLGIRAWLLRIADTCVACIREVEPSFDPAMPGPAGHPEIRDAVLAELRDIGPALAQKAVTSLYAPPLPALVPSLEEAVTELGPDLGFRLFLRAMKVYLVPIGPGRLDRYQRIGRSLGYNELVVTDGSLNIWYDLED</sequence>
<name>A0ABW2G3L6_9ACTN</name>
<evidence type="ECO:0000313" key="1">
    <source>
        <dbReference type="EMBL" id="MFC7181793.1"/>
    </source>
</evidence>